<evidence type="ECO:0000313" key="7">
    <source>
        <dbReference type="Proteomes" id="UP000256541"/>
    </source>
</evidence>
<keyword evidence="3" id="KW-0804">Transcription</keyword>
<dbReference type="PANTHER" id="PTHR30055">
    <property type="entry name" value="HTH-TYPE TRANSCRIPTIONAL REGULATOR RUTR"/>
    <property type="match status" value="1"/>
</dbReference>
<evidence type="ECO:0000259" key="5">
    <source>
        <dbReference type="PROSITE" id="PS50977"/>
    </source>
</evidence>
<dbReference type="SUPFAM" id="SSF46689">
    <property type="entry name" value="Homeodomain-like"/>
    <property type="match status" value="1"/>
</dbReference>
<evidence type="ECO:0000256" key="2">
    <source>
        <dbReference type="ARBA" id="ARBA00023125"/>
    </source>
</evidence>
<dbReference type="GO" id="GO:0003700">
    <property type="term" value="F:DNA-binding transcription factor activity"/>
    <property type="evidence" value="ECO:0007669"/>
    <property type="project" value="TreeGrafter"/>
</dbReference>
<dbReference type="RefSeq" id="WP_116413129.1">
    <property type="nucleotide sequence ID" value="NZ_NBXB01000071.1"/>
</dbReference>
<dbReference type="InterPro" id="IPR001647">
    <property type="entry name" value="HTH_TetR"/>
</dbReference>
<dbReference type="InterPro" id="IPR050109">
    <property type="entry name" value="HTH-type_TetR-like_transc_reg"/>
</dbReference>
<evidence type="ECO:0000256" key="4">
    <source>
        <dbReference type="PROSITE-ProRule" id="PRU00335"/>
    </source>
</evidence>
<dbReference type="Pfam" id="PF00440">
    <property type="entry name" value="TetR_N"/>
    <property type="match status" value="1"/>
</dbReference>
<gene>
    <name evidence="6" type="ORF">B7R22_18175</name>
</gene>
<dbReference type="EMBL" id="NBXB01000071">
    <property type="protein sequence ID" value="RFA11719.1"/>
    <property type="molecule type" value="Genomic_DNA"/>
</dbReference>
<keyword evidence="1" id="KW-0805">Transcription regulation</keyword>
<dbReference type="Proteomes" id="UP000256541">
    <property type="component" value="Unassembled WGS sequence"/>
</dbReference>
<feature type="DNA-binding region" description="H-T-H motif" evidence="4">
    <location>
        <begin position="38"/>
        <end position="57"/>
    </location>
</feature>
<evidence type="ECO:0000256" key="1">
    <source>
        <dbReference type="ARBA" id="ARBA00023015"/>
    </source>
</evidence>
<feature type="domain" description="HTH tetR-type" evidence="5">
    <location>
        <begin position="16"/>
        <end position="75"/>
    </location>
</feature>
<name>A0A3E0VQ25_9MICO</name>
<evidence type="ECO:0000256" key="3">
    <source>
        <dbReference type="ARBA" id="ARBA00023163"/>
    </source>
</evidence>
<dbReference type="AlphaFoldDB" id="A0A3E0VQ25"/>
<dbReference type="PROSITE" id="PS50977">
    <property type="entry name" value="HTH_TETR_2"/>
    <property type="match status" value="1"/>
</dbReference>
<dbReference type="InterPro" id="IPR049445">
    <property type="entry name" value="TetR_SbtR-like_C"/>
</dbReference>
<evidence type="ECO:0000313" key="6">
    <source>
        <dbReference type="EMBL" id="RFA11719.1"/>
    </source>
</evidence>
<protein>
    <submittedName>
        <fullName evidence="6">TetR family transcriptional regulator</fullName>
    </submittedName>
</protein>
<dbReference type="Gene3D" id="1.10.357.10">
    <property type="entry name" value="Tetracycline Repressor, domain 2"/>
    <property type="match status" value="1"/>
</dbReference>
<dbReference type="OrthoDB" id="3192968at2"/>
<dbReference type="InterPro" id="IPR009057">
    <property type="entry name" value="Homeodomain-like_sf"/>
</dbReference>
<dbReference type="Pfam" id="PF21597">
    <property type="entry name" value="TetR_C_43"/>
    <property type="match status" value="1"/>
</dbReference>
<proteinExistence type="predicted"/>
<reference evidence="6 7" key="1">
    <citation type="submission" date="2017-04" db="EMBL/GenBank/DDBJ databases">
        <title>Comparative genome analysis of Subtercola boreus.</title>
        <authorList>
            <person name="Cho Y.-J."/>
            <person name="Cho A."/>
            <person name="Kim O.-S."/>
            <person name="Lee J.-I."/>
        </authorList>
    </citation>
    <scope>NUCLEOTIDE SEQUENCE [LARGE SCALE GENOMIC DNA]</scope>
    <source>
        <strain evidence="6 7">P27479</strain>
    </source>
</reference>
<keyword evidence="2 4" id="KW-0238">DNA-binding</keyword>
<dbReference type="InterPro" id="IPR036271">
    <property type="entry name" value="Tet_transcr_reg_TetR-rel_C_sf"/>
</dbReference>
<dbReference type="GO" id="GO:0000976">
    <property type="term" value="F:transcription cis-regulatory region binding"/>
    <property type="evidence" value="ECO:0007669"/>
    <property type="project" value="TreeGrafter"/>
</dbReference>
<dbReference type="SUPFAM" id="SSF48498">
    <property type="entry name" value="Tetracyclin repressor-like, C-terminal domain"/>
    <property type="match status" value="1"/>
</dbReference>
<comment type="caution">
    <text evidence="6">The sequence shown here is derived from an EMBL/GenBank/DDBJ whole genome shotgun (WGS) entry which is preliminary data.</text>
</comment>
<organism evidence="6 7">
    <name type="scientific">Subtercola boreus</name>
    <dbReference type="NCBI Taxonomy" id="120213"/>
    <lineage>
        <taxon>Bacteria</taxon>
        <taxon>Bacillati</taxon>
        <taxon>Actinomycetota</taxon>
        <taxon>Actinomycetes</taxon>
        <taxon>Micrococcales</taxon>
        <taxon>Microbacteriaceae</taxon>
        <taxon>Subtercola</taxon>
    </lineage>
</organism>
<dbReference type="PRINTS" id="PR00455">
    <property type="entry name" value="HTHTETR"/>
</dbReference>
<sequence>MKTSSPGPHRRRSDAQLNRERILDAGREVMADRGAEASMAEVARRADVGMATLYRNFPGRRELLEALFTNEVDELCRAVQAPSGTPVDALFTWLRLFAAFHHNKHPIALELLRHTTASDSVFGDSRERVLAAGRPLLLAAQQAREIRTDLTLDQVLDLTLAIVTIPGERDYVEPIFQASLDGLRTPPAESSAK</sequence>
<accession>A0A3E0VQ25</accession>
<dbReference type="PANTHER" id="PTHR30055:SF234">
    <property type="entry name" value="HTH-TYPE TRANSCRIPTIONAL REGULATOR BETI"/>
    <property type="match status" value="1"/>
</dbReference>